<dbReference type="Proteomes" id="UP000266091">
    <property type="component" value="Unassembled WGS sequence"/>
</dbReference>
<evidence type="ECO:0000256" key="2">
    <source>
        <dbReference type="ARBA" id="ARBA00023015"/>
    </source>
</evidence>
<keyword evidence="4" id="KW-0804">Transcription</keyword>
<sequence length="165" mass="18449">MQTNDPFKFWALEFLLDLLEKGESLSAAAERFDLSVSGASRMLDKLRVHFNDPLFVVVSGRLQPTDFAINLGDRLRPIVAEIKSLRAGIPFDPAESTRTFRISSFSIATESLLAELVKRLEIEAPHVRLVFRGEYPKLGQALLNRDLDFAFMPSGTIPDGLHSAF</sequence>
<evidence type="ECO:0000259" key="5">
    <source>
        <dbReference type="PROSITE" id="PS50931"/>
    </source>
</evidence>
<comment type="caution">
    <text evidence="6">The sequence shown here is derived from an EMBL/GenBank/DDBJ whole genome shotgun (WGS) entry which is preliminary data.</text>
</comment>
<keyword evidence="7" id="KW-1185">Reference proteome</keyword>
<evidence type="ECO:0000256" key="4">
    <source>
        <dbReference type="ARBA" id="ARBA00023163"/>
    </source>
</evidence>
<dbReference type="InterPro" id="IPR050389">
    <property type="entry name" value="LysR-type_TF"/>
</dbReference>
<evidence type="ECO:0000256" key="1">
    <source>
        <dbReference type="ARBA" id="ARBA00009437"/>
    </source>
</evidence>
<evidence type="ECO:0000313" key="7">
    <source>
        <dbReference type="Proteomes" id="UP000266091"/>
    </source>
</evidence>
<dbReference type="SUPFAM" id="SSF53850">
    <property type="entry name" value="Periplasmic binding protein-like II"/>
    <property type="match status" value="1"/>
</dbReference>
<accession>A0A388SGC1</accession>
<dbReference type="PANTHER" id="PTHR30118">
    <property type="entry name" value="HTH-TYPE TRANSCRIPTIONAL REGULATOR LEUO-RELATED"/>
    <property type="match status" value="1"/>
</dbReference>
<dbReference type="InterPro" id="IPR036388">
    <property type="entry name" value="WH-like_DNA-bd_sf"/>
</dbReference>
<dbReference type="Gene3D" id="1.10.10.10">
    <property type="entry name" value="Winged helix-like DNA-binding domain superfamily/Winged helix DNA-binding domain"/>
    <property type="match status" value="1"/>
</dbReference>
<evidence type="ECO:0000256" key="3">
    <source>
        <dbReference type="ARBA" id="ARBA00023125"/>
    </source>
</evidence>
<reference evidence="6 7" key="1">
    <citation type="journal article" date="2018" name="Int. J. Syst. Evol. Microbiol.">
        <title>Mesosutterella multiformis gen. nov., sp. nov., a member of the family Sutterellaceae and Sutterella megalosphaeroides sp. nov., isolated from human faeces.</title>
        <authorList>
            <person name="Sakamoto M."/>
            <person name="Ikeyama N."/>
            <person name="Kunihiro T."/>
            <person name="Iino T."/>
            <person name="Yuki M."/>
            <person name="Ohkuma M."/>
        </authorList>
    </citation>
    <scope>NUCLEOTIDE SEQUENCE [LARGE SCALE GENOMIC DNA]</scope>
    <source>
        <strain evidence="6 7">4NBBH2</strain>
    </source>
</reference>
<comment type="similarity">
    <text evidence="1">Belongs to the LysR transcriptional regulatory family.</text>
</comment>
<dbReference type="Pfam" id="PF00126">
    <property type="entry name" value="HTH_1"/>
    <property type="match status" value="1"/>
</dbReference>
<keyword evidence="2" id="KW-0805">Transcription regulation</keyword>
<gene>
    <name evidence="6" type="ORF">MESMUL_20770</name>
</gene>
<dbReference type="PANTHER" id="PTHR30118:SF15">
    <property type="entry name" value="TRANSCRIPTIONAL REGULATORY PROTEIN"/>
    <property type="match status" value="1"/>
</dbReference>
<dbReference type="Gene3D" id="3.40.190.10">
    <property type="entry name" value="Periplasmic binding protein-like II"/>
    <property type="match status" value="1"/>
</dbReference>
<proteinExistence type="inferred from homology"/>
<organism evidence="6 7">
    <name type="scientific">Mesosutterella multiformis</name>
    <dbReference type="NCBI Taxonomy" id="2259133"/>
    <lineage>
        <taxon>Bacteria</taxon>
        <taxon>Pseudomonadati</taxon>
        <taxon>Pseudomonadota</taxon>
        <taxon>Betaproteobacteria</taxon>
        <taxon>Burkholderiales</taxon>
        <taxon>Sutterellaceae</taxon>
        <taxon>Mesosutterella</taxon>
    </lineage>
</organism>
<keyword evidence="3" id="KW-0238">DNA-binding</keyword>
<feature type="domain" description="HTH lysR-type" evidence="5">
    <location>
        <begin position="24"/>
        <end position="65"/>
    </location>
</feature>
<name>A0A388SGC1_9BURK</name>
<dbReference type="SUPFAM" id="SSF46785">
    <property type="entry name" value="Winged helix' DNA-binding domain"/>
    <property type="match status" value="1"/>
</dbReference>
<dbReference type="GO" id="GO:0003677">
    <property type="term" value="F:DNA binding"/>
    <property type="evidence" value="ECO:0007669"/>
    <property type="project" value="UniProtKB-KW"/>
</dbReference>
<dbReference type="InterPro" id="IPR000847">
    <property type="entry name" value="LysR_HTH_N"/>
</dbReference>
<dbReference type="EMBL" id="BGZJ01000002">
    <property type="protein sequence ID" value="GBO94723.1"/>
    <property type="molecule type" value="Genomic_DNA"/>
</dbReference>
<dbReference type="AlphaFoldDB" id="A0A388SGC1"/>
<dbReference type="GO" id="GO:0003700">
    <property type="term" value="F:DNA-binding transcription factor activity"/>
    <property type="evidence" value="ECO:0007669"/>
    <property type="project" value="InterPro"/>
</dbReference>
<evidence type="ECO:0000313" key="6">
    <source>
        <dbReference type="EMBL" id="GBO94723.1"/>
    </source>
</evidence>
<dbReference type="InterPro" id="IPR036390">
    <property type="entry name" value="WH_DNA-bd_sf"/>
</dbReference>
<dbReference type="PROSITE" id="PS50931">
    <property type="entry name" value="HTH_LYSR"/>
    <property type="match status" value="1"/>
</dbReference>
<protein>
    <recommendedName>
        <fullName evidence="5">HTH lysR-type domain-containing protein</fullName>
    </recommendedName>
</protein>